<evidence type="ECO:0000256" key="1">
    <source>
        <dbReference type="SAM" id="MobiDB-lite"/>
    </source>
</evidence>
<dbReference type="Proteomes" id="UP001316184">
    <property type="component" value="Chromosome"/>
</dbReference>
<feature type="compositionally biased region" description="Low complexity" evidence="1">
    <location>
        <begin position="302"/>
        <end position="319"/>
    </location>
</feature>
<name>A0ABY5M632_9ACTN</name>
<protein>
    <submittedName>
        <fullName evidence="2">DUF3352 domain-containing protein</fullName>
    </submittedName>
</protein>
<evidence type="ECO:0000313" key="3">
    <source>
        <dbReference type="Proteomes" id="UP001316184"/>
    </source>
</evidence>
<organism evidence="2 3">
    <name type="scientific">Aeromicrobium wangtongii</name>
    <dbReference type="NCBI Taxonomy" id="2969247"/>
    <lineage>
        <taxon>Bacteria</taxon>
        <taxon>Bacillati</taxon>
        <taxon>Actinomycetota</taxon>
        <taxon>Actinomycetes</taxon>
        <taxon>Propionibacteriales</taxon>
        <taxon>Nocardioidaceae</taxon>
        <taxon>Aeromicrobium</taxon>
    </lineage>
</organism>
<dbReference type="RefSeq" id="WP_257125070.1">
    <property type="nucleotide sequence ID" value="NZ_CP102173.1"/>
</dbReference>
<accession>A0ABY5M632</accession>
<reference evidence="2 3" key="1">
    <citation type="submission" date="2022-08" db="EMBL/GenBank/DDBJ databases">
        <title>novel species in genus Aeromicrobium.</title>
        <authorList>
            <person name="Ye L."/>
        </authorList>
    </citation>
    <scope>NUCLEOTIDE SEQUENCE [LARGE SCALE GENOMIC DNA]</scope>
    <source>
        <strain evidence="3">zg-Y1379</strain>
    </source>
</reference>
<keyword evidence="3" id="KW-1185">Reference proteome</keyword>
<gene>
    <name evidence="2" type="ORF">NQV15_17535</name>
</gene>
<dbReference type="EMBL" id="CP102173">
    <property type="protein sequence ID" value="UUP13628.1"/>
    <property type="molecule type" value="Genomic_DNA"/>
</dbReference>
<proteinExistence type="predicted"/>
<evidence type="ECO:0000313" key="2">
    <source>
        <dbReference type="EMBL" id="UUP13628.1"/>
    </source>
</evidence>
<feature type="region of interest" description="Disordered" evidence="1">
    <location>
        <begin position="302"/>
        <end position="337"/>
    </location>
</feature>
<sequence length="522" mass="54660">MAAAVLLGGGYGAYAVYDRLDGGGPQPHDVLPASTDAYLRLDLDPSASQKMDLFKLVREFPDVADELGIKSDDQDIRELVFKQVLSKECDGLDYDDDVEPWLGERIGVGLDVEDGSFLIAVQTTDEKASRQGIKKLFACADDTYGIAYLDGYAILAPKQAEVDAAVKATEKAPLGDDKDFVKDFEQLGDQGVVSSWMDLEAIAKLPEFVESGGSQAAELAEAGSAAMTLRVDGSAVELAVLGGPEQKTSSKVRGLADLPADTLVALSVSGVGDQVTEGYDTLMQELDKQLPVAATPVPPVARVTPDAPDAPDAPSSPLPQISPVEPPTAPGGFGSFDPRRWIEQLEQSSGLQLPEDLGTLFGDNLTLALGAKNLETIPQMSGPEDLSTLDVALSLTSDPAKALDLVQRLATLSADGGVPMVASPTDDGAVLATNQDAADAITKGDGKLGDDKVFRSVIPDGDAASGGLYVNVGALLDKILEADPPKDVRDGIKEAKAISAVGVSVSKKDDRPLTSLRIAFDK</sequence>